<dbReference type="Proteomes" id="UP000606721">
    <property type="component" value="Unassembled WGS sequence"/>
</dbReference>
<feature type="chain" id="PRO_5046383524" evidence="1">
    <location>
        <begin position="24"/>
        <end position="179"/>
    </location>
</feature>
<name>A0ABR8C398_APHFL</name>
<evidence type="ECO:0000313" key="2">
    <source>
        <dbReference type="EMBL" id="MBD2281322.1"/>
    </source>
</evidence>
<accession>A0ABR8C398</accession>
<feature type="signal peptide" evidence="1">
    <location>
        <begin position="1"/>
        <end position="23"/>
    </location>
</feature>
<protein>
    <submittedName>
        <fullName evidence="2">Uncharacterized protein</fullName>
    </submittedName>
</protein>
<sequence>MNKYILLFLSLTSINLLPVRAIAQSTQSCVNYWTNPQTGKQECLTVTYKPSFEYLGGMSRINKKGKRVRVKFYIEKNIAVTNGMSKPARQVTTFSDGYRFEDEIVVDCNNQAIAYKSESVRINGVLQGKDENETLEFEPVTPGTDGAISRSRLQRTSQQWQTMQRTDQGNQHFVDFIRT</sequence>
<proteinExistence type="predicted"/>
<gene>
    <name evidence="2" type="ORF">H6F99_24540</name>
</gene>
<comment type="caution">
    <text evidence="2">The sequence shown here is derived from an EMBL/GenBank/DDBJ whole genome shotgun (WGS) entry which is preliminary data.</text>
</comment>
<organism evidence="2 3">
    <name type="scientific">Aphanizomenon flos-aquae FACHB-1040</name>
    <dbReference type="NCBI Taxonomy" id="2692887"/>
    <lineage>
        <taxon>Bacteria</taxon>
        <taxon>Bacillati</taxon>
        <taxon>Cyanobacteriota</taxon>
        <taxon>Cyanophyceae</taxon>
        <taxon>Nostocales</taxon>
        <taxon>Aphanizomenonaceae</taxon>
        <taxon>Aphanizomenon</taxon>
    </lineage>
</organism>
<reference evidence="2 3" key="1">
    <citation type="journal article" date="2020" name="ISME J.">
        <title>Comparative genomics reveals insights into cyanobacterial evolution and habitat adaptation.</title>
        <authorList>
            <person name="Chen M.Y."/>
            <person name="Teng W.K."/>
            <person name="Zhao L."/>
            <person name="Hu C.X."/>
            <person name="Zhou Y.K."/>
            <person name="Han B.P."/>
            <person name="Song L.R."/>
            <person name="Shu W.S."/>
        </authorList>
    </citation>
    <scope>NUCLEOTIDE SEQUENCE [LARGE SCALE GENOMIC DNA]</scope>
    <source>
        <strain evidence="2 3">FACHB-1040</strain>
    </source>
</reference>
<keyword evidence="3" id="KW-1185">Reference proteome</keyword>
<evidence type="ECO:0000256" key="1">
    <source>
        <dbReference type="SAM" id="SignalP"/>
    </source>
</evidence>
<keyword evidence="1" id="KW-0732">Signal</keyword>
<evidence type="ECO:0000313" key="3">
    <source>
        <dbReference type="Proteomes" id="UP000606721"/>
    </source>
</evidence>
<dbReference type="EMBL" id="JACJQT010000107">
    <property type="protein sequence ID" value="MBD2281322.1"/>
    <property type="molecule type" value="Genomic_DNA"/>
</dbReference>
<dbReference type="RefSeq" id="WP_190384505.1">
    <property type="nucleotide sequence ID" value="NZ_JACJQT010000107.1"/>
</dbReference>